<accession>A0A8K1QPM7</accession>
<organism evidence="1">
    <name type="scientific">Escherichia phage 18-1-2</name>
    <dbReference type="NCBI Taxonomy" id="2883041"/>
    <lineage>
        <taxon>Viruses</taxon>
        <taxon>Duplodnaviria</taxon>
        <taxon>Heunggongvirae</taxon>
        <taxon>Uroviricota</taxon>
        <taxon>Caudoviricetes</taxon>
        <taxon>Vequintavirinae</taxon>
        <taxon>Avunavirus</taxon>
    </lineage>
</organism>
<evidence type="ECO:0000313" key="1">
    <source>
        <dbReference type="EMBL" id="UDW09948.1"/>
    </source>
</evidence>
<protein>
    <submittedName>
        <fullName evidence="1">Uncharacterized protein</fullName>
    </submittedName>
</protein>
<dbReference type="EMBL" id="OK136181">
    <property type="protein sequence ID" value="UDW09948.1"/>
    <property type="molecule type" value="Genomic_DNA"/>
</dbReference>
<sequence>MKIHKITEDKIFFTMDSGAYGSIRKDDVEKLLVAKDLTSQSVDARRSTCIIESLNKQFCNCDGENK</sequence>
<reference evidence="1" key="1">
    <citation type="submission" date="2021-09" db="EMBL/GenBank/DDBJ databases">
        <authorList>
            <person name="Huang Q."/>
            <person name="Tao Y."/>
        </authorList>
    </citation>
    <scope>NUCLEOTIDE SEQUENCE</scope>
</reference>
<name>A0A8K1QPM7_9CAUD</name>
<proteinExistence type="predicted"/>